<evidence type="ECO:0000256" key="1">
    <source>
        <dbReference type="SAM" id="MobiDB-lite"/>
    </source>
</evidence>
<sequence length="66" mass="6969">MHHEPMRSVGRFMRLHGGASGMHGFLPSPKHGRGAGGEGAGRPRKGAIRRFRCGSAPYSAGFIPIG</sequence>
<proteinExistence type="predicted"/>
<dbReference type="AlphaFoldDB" id="C1DJF8"/>
<dbReference type="Proteomes" id="UP000002424">
    <property type="component" value="Chromosome"/>
</dbReference>
<evidence type="ECO:0000313" key="3">
    <source>
        <dbReference type="Proteomes" id="UP000002424"/>
    </source>
</evidence>
<feature type="region of interest" description="Disordered" evidence="1">
    <location>
        <begin position="20"/>
        <end position="45"/>
    </location>
</feature>
<dbReference type="EMBL" id="CP001157">
    <property type="protein sequence ID" value="ACO76743.1"/>
    <property type="molecule type" value="Genomic_DNA"/>
</dbReference>
<accession>C1DJF8</accession>
<dbReference type="HOGENOM" id="CLU_2821824_0_0_6"/>
<reference evidence="2 3" key="1">
    <citation type="journal article" date="2009" name="J. Bacteriol.">
        <title>Genome sequence of Azotobacter vinelandii, an obligate aerobe specialized to support diverse anaerobic metabolic processes.</title>
        <authorList>
            <person name="Setubal J.C."/>
            <person name="dos Santos P."/>
            <person name="Goldman B.S."/>
            <person name="Ertesvag H."/>
            <person name="Espin G."/>
            <person name="Rubio L.M."/>
            <person name="Valla S."/>
            <person name="Almeida N.F."/>
            <person name="Balasubramanian D."/>
            <person name="Cromes L."/>
            <person name="Curatti L."/>
            <person name="Du Z."/>
            <person name="Godsy E."/>
            <person name="Goodner B."/>
            <person name="Hellner-Burris K."/>
            <person name="Hernandez J.A."/>
            <person name="Houmiel K."/>
            <person name="Imperial J."/>
            <person name="Kennedy C."/>
            <person name="Larson T.J."/>
            <person name="Latreille P."/>
            <person name="Ligon L.S."/>
            <person name="Lu J."/>
            <person name="Maerk M."/>
            <person name="Miller N.M."/>
            <person name="Norton S."/>
            <person name="O'Carroll I.P."/>
            <person name="Paulsen I."/>
            <person name="Raulfs E.C."/>
            <person name="Roemer R."/>
            <person name="Rosser J."/>
            <person name="Segura D."/>
            <person name="Slater S."/>
            <person name="Stricklin S.L."/>
            <person name="Studholme D.J."/>
            <person name="Sun J."/>
            <person name="Viana C.J."/>
            <person name="Wallin E."/>
            <person name="Wang B."/>
            <person name="Wheeler C."/>
            <person name="Zhu H."/>
            <person name="Dean D.R."/>
            <person name="Dixon R."/>
            <person name="Wood D."/>
        </authorList>
    </citation>
    <scope>NUCLEOTIDE SEQUENCE [LARGE SCALE GENOMIC DNA]</scope>
    <source>
        <strain evidence="3">DJ / ATCC BAA-1303</strain>
    </source>
</reference>
<dbReference type="EnsemblBacteria" id="ACO76743">
    <property type="protein sequence ID" value="ACO76743"/>
    <property type="gene ID" value="Avin_04890"/>
</dbReference>
<name>C1DJF8_AZOVD</name>
<gene>
    <name evidence="2" type="ordered locus">Avin_04890</name>
</gene>
<protein>
    <submittedName>
        <fullName evidence="2">Uncharacterized protein</fullName>
    </submittedName>
</protein>
<dbReference type="KEGG" id="avn:Avin_04890"/>
<evidence type="ECO:0000313" key="2">
    <source>
        <dbReference type="EMBL" id="ACO76743.1"/>
    </source>
</evidence>
<organism evidence="2 3">
    <name type="scientific">Azotobacter vinelandii (strain DJ / ATCC BAA-1303)</name>
    <dbReference type="NCBI Taxonomy" id="322710"/>
    <lineage>
        <taxon>Bacteria</taxon>
        <taxon>Pseudomonadati</taxon>
        <taxon>Pseudomonadota</taxon>
        <taxon>Gammaproteobacteria</taxon>
        <taxon>Pseudomonadales</taxon>
        <taxon>Pseudomonadaceae</taxon>
        <taxon>Azotobacter</taxon>
    </lineage>
</organism>
<keyword evidence="3" id="KW-1185">Reference proteome</keyword>